<keyword evidence="3" id="KW-0328">Glycosyltransferase</keyword>
<name>A0AAN0M680_9RHOB</name>
<dbReference type="GO" id="GO:0016757">
    <property type="term" value="F:glycosyltransferase activity"/>
    <property type="evidence" value="ECO:0007669"/>
    <property type="project" value="UniProtKB-KW"/>
</dbReference>
<sequence>MTSHPRNDVPWIKCVGELDFTDVMSYYEQSDALVFLSKAESYGLPLIEAIWLGKPIVCPDLPYAHTICGDGAIYFDPDSFASFARAIEVLDTTVPRGATQDWSEQRKKFPNTWREVAQRFVDISNLAMAEEEGRIF</sequence>
<dbReference type="AlphaFoldDB" id="A0AAN0M680"/>
<evidence type="ECO:0000313" key="3">
    <source>
        <dbReference type="EMBL" id="WZU65440.1"/>
    </source>
</evidence>
<dbReference type="PANTHER" id="PTHR46401:SF2">
    <property type="entry name" value="GLYCOSYLTRANSFERASE WBBK-RELATED"/>
    <property type="match status" value="1"/>
</dbReference>
<dbReference type="SUPFAM" id="SSF53756">
    <property type="entry name" value="UDP-Glycosyltransferase/glycogen phosphorylase"/>
    <property type="match status" value="1"/>
</dbReference>
<keyword evidence="1 3" id="KW-0808">Transferase</keyword>
<keyword evidence="4" id="KW-1185">Reference proteome</keyword>
<evidence type="ECO:0000259" key="2">
    <source>
        <dbReference type="Pfam" id="PF00534"/>
    </source>
</evidence>
<dbReference type="EC" id="2.4.-.-" evidence="3"/>
<dbReference type="Proteomes" id="UP001451782">
    <property type="component" value="Chromosome"/>
</dbReference>
<protein>
    <submittedName>
        <fullName evidence="3">Glycosyltransferase</fullName>
        <ecNumber evidence="3">2.4.-.-</ecNumber>
    </submittedName>
</protein>
<feature type="domain" description="Glycosyl transferase family 1" evidence="2">
    <location>
        <begin position="14"/>
        <end position="88"/>
    </location>
</feature>
<dbReference type="Pfam" id="PF00534">
    <property type="entry name" value="Glycos_transf_1"/>
    <property type="match status" value="1"/>
</dbReference>
<dbReference type="KEGG" id="yag:AABB28_07780"/>
<dbReference type="InterPro" id="IPR001296">
    <property type="entry name" value="Glyco_trans_1"/>
</dbReference>
<dbReference type="RefSeq" id="WP_342071788.1">
    <property type="nucleotide sequence ID" value="NZ_CP151762.1"/>
</dbReference>
<dbReference type="GO" id="GO:0009103">
    <property type="term" value="P:lipopolysaccharide biosynthetic process"/>
    <property type="evidence" value="ECO:0007669"/>
    <property type="project" value="TreeGrafter"/>
</dbReference>
<evidence type="ECO:0000256" key="1">
    <source>
        <dbReference type="ARBA" id="ARBA00022679"/>
    </source>
</evidence>
<organism evidence="3 4">
    <name type="scientific">Yoonia algicola</name>
    <dbReference type="NCBI Taxonomy" id="3137368"/>
    <lineage>
        <taxon>Bacteria</taxon>
        <taxon>Pseudomonadati</taxon>
        <taxon>Pseudomonadota</taxon>
        <taxon>Alphaproteobacteria</taxon>
        <taxon>Rhodobacterales</taxon>
        <taxon>Paracoccaceae</taxon>
        <taxon>Yoonia</taxon>
    </lineage>
</organism>
<proteinExistence type="predicted"/>
<reference evidence="3 4" key="1">
    <citation type="submission" date="2024-04" db="EMBL/GenBank/DDBJ databases">
        <title>Phylogenomic analyses of a clade within the roseobacter group suggest taxonomic reassignments of species of the genera Aestuariivita, Citreicella, Loktanella, Nautella, Pelagibaca, Ruegeria, Thalassobius, Thiobacimonas and Tropicibacter, and the proposal o.</title>
        <authorList>
            <person name="Jeon C.O."/>
        </authorList>
    </citation>
    <scope>NUCLEOTIDE SEQUENCE [LARGE SCALE GENOMIC DNA]</scope>
    <source>
        <strain evidence="3 4">G8-12</strain>
    </source>
</reference>
<gene>
    <name evidence="3" type="ORF">AABB28_07780</name>
</gene>
<accession>A0AAN0M680</accession>
<dbReference type="Gene3D" id="3.40.50.2000">
    <property type="entry name" value="Glycogen Phosphorylase B"/>
    <property type="match status" value="1"/>
</dbReference>
<evidence type="ECO:0000313" key="4">
    <source>
        <dbReference type="Proteomes" id="UP001451782"/>
    </source>
</evidence>
<dbReference type="PANTHER" id="PTHR46401">
    <property type="entry name" value="GLYCOSYLTRANSFERASE WBBK-RELATED"/>
    <property type="match status" value="1"/>
</dbReference>
<dbReference type="EMBL" id="CP151762">
    <property type="protein sequence ID" value="WZU65440.1"/>
    <property type="molecule type" value="Genomic_DNA"/>
</dbReference>